<reference evidence="6" key="1">
    <citation type="submission" date="2016-04" db="EMBL/GenBank/DDBJ databases">
        <title>Cephalotus genome sequencing.</title>
        <authorList>
            <person name="Fukushima K."/>
            <person name="Hasebe M."/>
            <person name="Fang X."/>
        </authorList>
    </citation>
    <scope>NUCLEOTIDE SEQUENCE [LARGE SCALE GENOMIC DNA]</scope>
    <source>
        <strain evidence="6">cv. St1</strain>
    </source>
</reference>
<feature type="domain" description="K Homology" evidence="4">
    <location>
        <begin position="149"/>
        <end position="224"/>
    </location>
</feature>
<feature type="compositionally biased region" description="Polar residues" evidence="3">
    <location>
        <begin position="255"/>
        <end position="273"/>
    </location>
</feature>
<protein>
    <submittedName>
        <fullName evidence="5">KH_1 domain-containing protein</fullName>
    </submittedName>
</protein>
<comment type="caution">
    <text evidence="5">The sequence shown here is derived from an EMBL/GenBank/DDBJ whole genome shotgun (WGS) entry which is preliminary data.</text>
</comment>
<keyword evidence="6" id="KW-1185">Reference proteome</keyword>
<keyword evidence="1" id="KW-0677">Repeat</keyword>
<organism evidence="5 6">
    <name type="scientific">Cephalotus follicularis</name>
    <name type="common">Albany pitcher plant</name>
    <dbReference type="NCBI Taxonomy" id="3775"/>
    <lineage>
        <taxon>Eukaryota</taxon>
        <taxon>Viridiplantae</taxon>
        <taxon>Streptophyta</taxon>
        <taxon>Embryophyta</taxon>
        <taxon>Tracheophyta</taxon>
        <taxon>Spermatophyta</taxon>
        <taxon>Magnoliopsida</taxon>
        <taxon>eudicotyledons</taxon>
        <taxon>Gunneridae</taxon>
        <taxon>Pentapetalae</taxon>
        <taxon>rosids</taxon>
        <taxon>fabids</taxon>
        <taxon>Oxalidales</taxon>
        <taxon>Cephalotaceae</taxon>
        <taxon>Cephalotus</taxon>
    </lineage>
</organism>
<dbReference type="PROSITE" id="PS50084">
    <property type="entry name" value="KH_TYPE_1"/>
    <property type="match status" value="3"/>
</dbReference>
<feature type="domain" description="K Homology" evidence="4">
    <location>
        <begin position="52"/>
        <end position="125"/>
    </location>
</feature>
<dbReference type="CDD" id="cd22459">
    <property type="entry name" value="KH-I_PEPPER_rpt1_like"/>
    <property type="match status" value="1"/>
</dbReference>
<feature type="region of interest" description="Disordered" evidence="3">
    <location>
        <begin position="246"/>
        <end position="273"/>
    </location>
</feature>
<dbReference type="Proteomes" id="UP000187406">
    <property type="component" value="Unassembled WGS sequence"/>
</dbReference>
<dbReference type="STRING" id="3775.A0A1Q3B6K9"/>
<dbReference type="SMART" id="SM00322">
    <property type="entry name" value="KH"/>
    <property type="match status" value="3"/>
</dbReference>
<evidence type="ECO:0000256" key="3">
    <source>
        <dbReference type="SAM" id="MobiDB-lite"/>
    </source>
</evidence>
<accession>A0A1Q3B6K9</accession>
<sequence>MASSQPPIINSVAAESNGLGSVLTEQELEVEEDEPQEEAVAAAATKWPGWPGNNVFRLIVPVLKVGSIIGRKGELVKKLCDDTRARVRILEAPIGTPDRIVLISGKEEPDAQLPPAMDAALRVFKRVTGLSSTESDGVSMVPAVSAASAFCSVRLLVASSQAINLIGKQGSSIKAIQERTAASVRVLSEDEVPAYATSDEKIVEIHGEGMKVLKALEAVLGHLRKFLVDHTVLPVFEKAHNATISQDRPADTWADKTQSSLQSTPASQSGIGSQYSLSLKRDPLLYDPETRLDLKIPQQPGLSLYGKDTGLGGLRSTGHGRTATPIVTQMSQTMQVPISYAEDIIGVGGSNIAYIRSSSGAVLTVQEIRGLPDEISIEIKGTTAQVQMAQQLIQECTSDHKETASSVYGKMDTGLGTYSQLADASYPSSSFASHLGGYGSSSVGRYGSSSAGGYNSYRF</sequence>
<evidence type="ECO:0000256" key="1">
    <source>
        <dbReference type="ARBA" id="ARBA00022737"/>
    </source>
</evidence>
<evidence type="ECO:0000259" key="4">
    <source>
        <dbReference type="SMART" id="SM00322"/>
    </source>
</evidence>
<evidence type="ECO:0000256" key="2">
    <source>
        <dbReference type="PROSITE-ProRule" id="PRU00117"/>
    </source>
</evidence>
<dbReference type="CDD" id="cd22460">
    <property type="entry name" value="KH-I_PEPPER_rpt2_like"/>
    <property type="match status" value="1"/>
</dbReference>
<gene>
    <name evidence="5" type="ORF">CFOL_v3_07185</name>
</gene>
<dbReference type="AlphaFoldDB" id="A0A1Q3B6K9"/>
<keyword evidence="2" id="KW-0694">RNA-binding</keyword>
<evidence type="ECO:0000313" key="5">
    <source>
        <dbReference type="EMBL" id="GAV63667.1"/>
    </source>
</evidence>
<dbReference type="GO" id="GO:0003723">
    <property type="term" value="F:RNA binding"/>
    <property type="evidence" value="ECO:0007669"/>
    <property type="project" value="UniProtKB-UniRule"/>
</dbReference>
<dbReference type="InParanoid" id="A0A1Q3B6K9"/>
<dbReference type="Pfam" id="PF00013">
    <property type="entry name" value="KH_1"/>
    <property type="match status" value="3"/>
</dbReference>
<dbReference type="EMBL" id="BDDD01000313">
    <property type="protein sequence ID" value="GAV63667.1"/>
    <property type="molecule type" value="Genomic_DNA"/>
</dbReference>
<dbReference type="Gene3D" id="3.30.1370.10">
    <property type="entry name" value="K Homology domain, type 1"/>
    <property type="match status" value="1"/>
</dbReference>
<dbReference type="InterPro" id="IPR036612">
    <property type="entry name" value="KH_dom_type_1_sf"/>
</dbReference>
<evidence type="ECO:0000313" key="6">
    <source>
        <dbReference type="Proteomes" id="UP000187406"/>
    </source>
</evidence>
<dbReference type="InterPro" id="IPR004087">
    <property type="entry name" value="KH_dom"/>
</dbReference>
<name>A0A1Q3B6K9_CEPFO</name>
<dbReference type="InterPro" id="IPR004088">
    <property type="entry name" value="KH_dom_type_1"/>
</dbReference>
<feature type="domain" description="K Homology" evidence="4">
    <location>
        <begin position="328"/>
        <end position="398"/>
    </location>
</feature>
<dbReference type="OrthoDB" id="442947at2759"/>
<dbReference type="PANTHER" id="PTHR10288">
    <property type="entry name" value="KH DOMAIN CONTAINING RNA BINDING PROTEIN"/>
    <property type="match status" value="1"/>
</dbReference>
<dbReference type="Gene3D" id="3.30.310.210">
    <property type="match status" value="1"/>
</dbReference>
<dbReference type="SUPFAM" id="SSF54791">
    <property type="entry name" value="Eukaryotic type KH-domain (KH-domain type I)"/>
    <property type="match status" value="3"/>
</dbReference>
<proteinExistence type="predicted"/>